<evidence type="ECO:0000256" key="8">
    <source>
        <dbReference type="RuleBase" id="RU003733"/>
    </source>
</evidence>
<dbReference type="EC" id="2.7.1.17" evidence="9"/>
<keyword evidence="6 9" id="KW-0067">ATP-binding</keyword>
<dbReference type="CDD" id="cd07808">
    <property type="entry name" value="ASKHA_NBD_FGGY_EcXK-like"/>
    <property type="match status" value="1"/>
</dbReference>
<dbReference type="InterPro" id="IPR000577">
    <property type="entry name" value="Carb_kinase_FGGY"/>
</dbReference>
<evidence type="ECO:0000256" key="2">
    <source>
        <dbReference type="ARBA" id="ARBA00022629"/>
    </source>
</evidence>
<dbReference type="PANTHER" id="PTHR43095">
    <property type="entry name" value="SUGAR KINASE"/>
    <property type="match status" value="1"/>
</dbReference>
<evidence type="ECO:0000256" key="3">
    <source>
        <dbReference type="ARBA" id="ARBA00022679"/>
    </source>
</evidence>
<evidence type="ECO:0000256" key="4">
    <source>
        <dbReference type="ARBA" id="ARBA00022741"/>
    </source>
</evidence>
<dbReference type="InterPro" id="IPR050406">
    <property type="entry name" value="FGGY_Carb_Kinase"/>
</dbReference>
<reference evidence="13" key="1">
    <citation type="journal article" date="2019" name="Int. J. Syst. Evol. Microbiol.">
        <title>The Global Catalogue of Microorganisms (GCM) 10K type strain sequencing project: providing services to taxonomists for standard genome sequencing and annotation.</title>
        <authorList>
            <consortium name="The Broad Institute Genomics Platform"/>
            <consortium name="The Broad Institute Genome Sequencing Center for Infectious Disease"/>
            <person name="Wu L."/>
            <person name="Ma J."/>
        </authorList>
    </citation>
    <scope>NUCLEOTIDE SEQUENCE [LARGE SCALE GENOMIC DNA]</scope>
    <source>
        <strain evidence="13">CGMCC 1.19029</strain>
    </source>
</reference>
<dbReference type="InterPro" id="IPR018484">
    <property type="entry name" value="FGGY_N"/>
</dbReference>
<dbReference type="PROSITE" id="PS00445">
    <property type="entry name" value="FGGY_KINASES_2"/>
    <property type="match status" value="1"/>
</dbReference>
<dbReference type="Pfam" id="PF02782">
    <property type="entry name" value="FGGY_C"/>
    <property type="match status" value="1"/>
</dbReference>
<comment type="catalytic activity">
    <reaction evidence="9">
        <text>D-xylulose + ATP = D-xylulose 5-phosphate + ADP + H(+)</text>
        <dbReference type="Rhea" id="RHEA:10964"/>
        <dbReference type="ChEBI" id="CHEBI:15378"/>
        <dbReference type="ChEBI" id="CHEBI:17140"/>
        <dbReference type="ChEBI" id="CHEBI:30616"/>
        <dbReference type="ChEBI" id="CHEBI:57737"/>
        <dbReference type="ChEBI" id="CHEBI:456216"/>
        <dbReference type="EC" id="2.7.1.17"/>
    </reaction>
</comment>
<evidence type="ECO:0000259" key="10">
    <source>
        <dbReference type="Pfam" id="PF00370"/>
    </source>
</evidence>
<gene>
    <name evidence="9 12" type="primary">xylB</name>
    <name evidence="12" type="ORF">ACFO0J_13670</name>
</gene>
<evidence type="ECO:0000256" key="1">
    <source>
        <dbReference type="ARBA" id="ARBA00009156"/>
    </source>
</evidence>
<dbReference type="InterPro" id="IPR043129">
    <property type="entry name" value="ATPase_NBD"/>
</dbReference>
<dbReference type="InterPro" id="IPR018483">
    <property type="entry name" value="Carb_kinase_FGGY_CS"/>
</dbReference>
<organism evidence="12 13">
    <name type="scientific">Castellaniella hirudinis</name>
    <dbReference type="NCBI Taxonomy" id="1144617"/>
    <lineage>
        <taxon>Bacteria</taxon>
        <taxon>Pseudomonadati</taxon>
        <taxon>Pseudomonadota</taxon>
        <taxon>Betaproteobacteria</taxon>
        <taxon>Burkholderiales</taxon>
        <taxon>Alcaligenaceae</taxon>
        <taxon>Castellaniella</taxon>
    </lineage>
</organism>
<keyword evidence="7 9" id="KW-0119">Carbohydrate metabolism</keyword>
<dbReference type="EMBL" id="JBHSDY010000010">
    <property type="protein sequence ID" value="MFC4299090.1"/>
    <property type="molecule type" value="Genomic_DNA"/>
</dbReference>
<dbReference type="Proteomes" id="UP001595756">
    <property type="component" value="Unassembled WGS sequence"/>
</dbReference>
<keyword evidence="4 9" id="KW-0547">Nucleotide-binding</keyword>
<proteinExistence type="inferred from homology"/>
<comment type="similarity">
    <text evidence="1 8">Belongs to the FGGY kinase family.</text>
</comment>
<dbReference type="PANTHER" id="PTHR43095:SF5">
    <property type="entry name" value="XYLULOSE KINASE"/>
    <property type="match status" value="1"/>
</dbReference>
<evidence type="ECO:0000313" key="13">
    <source>
        <dbReference type="Proteomes" id="UP001595756"/>
    </source>
</evidence>
<evidence type="ECO:0000256" key="6">
    <source>
        <dbReference type="ARBA" id="ARBA00022840"/>
    </source>
</evidence>
<evidence type="ECO:0000256" key="7">
    <source>
        <dbReference type="ARBA" id="ARBA00023277"/>
    </source>
</evidence>
<dbReference type="InterPro" id="IPR006000">
    <property type="entry name" value="Xylulokinase"/>
</dbReference>
<accession>A0ABV8S1L6</accession>
<feature type="domain" description="Carbohydrate kinase FGGY N-terminal" evidence="10">
    <location>
        <begin position="5"/>
        <end position="248"/>
    </location>
</feature>
<comment type="caution">
    <text evidence="12">The sequence shown here is derived from an EMBL/GenBank/DDBJ whole genome shotgun (WGS) entry which is preliminary data.</text>
</comment>
<sequence>MTQQYFVGIDIGAGSLTTMVIDSHGTVAGSASAELTTRNPHPGWSEQNPQDWWTALCSTAKQALAQGNIRADQIASVALSAGAHTPVLVDAQGEVIRPAILWSDTRSRKEAAELTQQYGDEIFDIARNKPAPTWTQPQLLWLARHEPDALARTRRLYVAKDWLRAQLTGTWETDHTEAAGTLLYDTRRLEWSVRLCEMIGLDETILPPLVAVTDVVGRITPEAARACGLAAGTPVVCGTSDTSIETFGAGAVAPGTGAVKLATAATLTVVSEAPGDRPSVIHYPFCVPGDWYAIGATNSCASAHRWLRDTFFSGNGMSGAEAFAVMDQEAAGVPAGADGLLFHPYLQGERTPYWDPLLRGDFLGITFAHERQHFVRALYEGIAFSLRDVLLALAEQGHVMEEARIIGGGSRSATWRQIVADVLGISIVVPRTTDASFGAALIAAVGVGAFPDLPTAAAQTVSIVARHEPDAERHRHYQELHAIYRDAARALFTVNHRLSALAGE</sequence>
<protein>
    <recommendedName>
        <fullName evidence="9">Xylulose kinase</fullName>
        <shortName evidence="9">Xylulokinase</shortName>
        <ecNumber evidence="9">2.7.1.17</ecNumber>
    </recommendedName>
</protein>
<evidence type="ECO:0000256" key="5">
    <source>
        <dbReference type="ARBA" id="ARBA00022777"/>
    </source>
</evidence>
<dbReference type="Pfam" id="PF00370">
    <property type="entry name" value="FGGY_N"/>
    <property type="match status" value="1"/>
</dbReference>
<dbReference type="GO" id="GO:0004856">
    <property type="term" value="F:D-xylulokinase activity"/>
    <property type="evidence" value="ECO:0007669"/>
    <property type="project" value="UniProtKB-EC"/>
</dbReference>
<dbReference type="NCBIfam" id="TIGR01312">
    <property type="entry name" value="XylB"/>
    <property type="match status" value="1"/>
</dbReference>
<dbReference type="SUPFAM" id="SSF53067">
    <property type="entry name" value="Actin-like ATPase domain"/>
    <property type="match status" value="2"/>
</dbReference>
<name>A0ABV8S1L6_9BURK</name>
<dbReference type="PIRSF" id="PIRSF000538">
    <property type="entry name" value="GlpK"/>
    <property type="match status" value="1"/>
</dbReference>
<dbReference type="Gene3D" id="3.30.420.40">
    <property type="match status" value="2"/>
</dbReference>
<evidence type="ECO:0000256" key="9">
    <source>
        <dbReference type="RuleBase" id="RU364073"/>
    </source>
</evidence>
<keyword evidence="5 8" id="KW-0418">Kinase</keyword>
<dbReference type="InterPro" id="IPR018485">
    <property type="entry name" value="FGGY_C"/>
</dbReference>
<evidence type="ECO:0000259" key="11">
    <source>
        <dbReference type="Pfam" id="PF02782"/>
    </source>
</evidence>
<evidence type="ECO:0000313" key="12">
    <source>
        <dbReference type="EMBL" id="MFC4299090.1"/>
    </source>
</evidence>
<keyword evidence="13" id="KW-1185">Reference proteome</keyword>
<dbReference type="RefSeq" id="WP_376813648.1">
    <property type="nucleotide sequence ID" value="NZ_JBHSDY010000010.1"/>
</dbReference>
<keyword evidence="2 9" id="KW-0859">Xylose metabolism</keyword>
<keyword evidence="3 8" id="KW-0808">Transferase</keyword>
<feature type="domain" description="Carbohydrate kinase FGGY C-terminal" evidence="11">
    <location>
        <begin position="268"/>
        <end position="446"/>
    </location>
</feature>